<evidence type="ECO:0000259" key="5">
    <source>
        <dbReference type="SMART" id="SM00306"/>
    </source>
</evidence>
<keyword evidence="1" id="KW-0217">Developmental protein</keyword>
<feature type="domain" description="Hint" evidence="5">
    <location>
        <begin position="156"/>
        <end position="255"/>
    </location>
</feature>
<keyword evidence="3" id="KW-1133">Transmembrane helix</keyword>
<dbReference type="CDD" id="cd00081">
    <property type="entry name" value="Hint"/>
    <property type="match status" value="1"/>
</dbReference>
<keyword evidence="7" id="KW-1185">Reference proteome</keyword>
<protein>
    <submittedName>
        <fullName evidence="6">Desert hedgehog protein</fullName>
    </submittedName>
</protein>
<dbReference type="InterPro" id="IPR003587">
    <property type="entry name" value="Hint_dom_N"/>
</dbReference>
<accession>A0A9N8H1Y2</accession>
<dbReference type="OrthoDB" id="5212at2759"/>
<evidence type="ECO:0000256" key="4">
    <source>
        <dbReference type="SAM" id="SignalP"/>
    </source>
</evidence>
<feature type="chain" id="PRO_5040148662" evidence="4">
    <location>
        <begin position="21"/>
        <end position="441"/>
    </location>
</feature>
<keyword evidence="3" id="KW-0472">Membrane</keyword>
<dbReference type="GO" id="GO:0016540">
    <property type="term" value="P:protein autoprocessing"/>
    <property type="evidence" value="ECO:0007669"/>
    <property type="project" value="InterPro"/>
</dbReference>
<dbReference type="PRINTS" id="PR00632">
    <property type="entry name" value="SONICHHOG"/>
</dbReference>
<gene>
    <name evidence="6" type="ORF">SEMRO_52_G031050.1</name>
</gene>
<feature type="signal peptide" evidence="4">
    <location>
        <begin position="1"/>
        <end position="20"/>
    </location>
</feature>
<dbReference type="EMBL" id="CAICTM010000051">
    <property type="protein sequence ID" value="CAB9499043.1"/>
    <property type="molecule type" value="Genomic_DNA"/>
</dbReference>
<dbReference type="InterPro" id="IPR036844">
    <property type="entry name" value="Hint_dom_sf"/>
</dbReference>
<keyword evidence="3" id="KW-0812">Transmembrane</keyword>
<dbReference type="PANTHER" id="PTHR11889:SF31">
    <property type="entry name" value="PROTEIN HEDGEHOG"/>
    <property type="match status" value="1"/>
</dbReference>
<dbReference type="InterPro" id="IPR001657">
    <property type="entry name" value="Hedgehog"/>
</dbReference>
<comment type="caution">
    <text evidence="6">The sequence shown here is derived from an EMBL/GenBank/DDBJ whole genome shotgun (WGS) entry which is preliminary data.</text>
</comment>
<name>A0A9N8H1Y2_9STRA</name>
<dbReference type="InterPro" id="IPR050387">
    <property type="entry name" value="Hedgehog_Signaling"/>
</dbReference>
<sequence>MKILLPHCLVLACAVGSVLGSLGVTQITSGTDEFVRVKTEPSFNFYQMNIDTASGSKTTCTISSIQTVNLILAIRYGALPDAFGTAGTDYDCTANVNAATIGSNSETCEATAASDARAYIQVVADDTSTSNAENAMDIRCDTTAPSATDTTTGGGGECFSGDMTVRVQHQGTPVKMKDIKVGDWVQTNSRDKYQPIYAMAHVQENVAMEYLEIETEDTDKPLVISRDHLIFVDKGTPHPVAARNLAVGDSLLTTTATTIHSNATTTSTKITHIGTTYQLGKYAPLTPDGTLVVNGIVTSTYVSILGTDSMELQQRYPIMSWHTFIHVFYMAPIRMACHHTDWQGVCHQYLTVRDPTTGYAKFVAVGFQFAQWVHRQTMAMQLVLLVLTMMVLGPMALVEQTILATRGTTAAGVCAVGAVLLLMTTTRQQWKQRETQKRKTA</sequence>
<evidence type="ECO:0000256" key="3">
    <source>
        <dbReference type="SAM" id="Phobius"/>
    </source>
</evidence>
<dbReference type="GO" id="GO:0007267">
    <property type="term" value="P:cell-cell signaling"/>
    <property type="evidence" value="ECO:0007669"/>
    <property type="project" value="InterPro"/>
</dbReference>
<dbReference type="Gene3D" id="2.170.16.10">
    <property type="entry name" value="Hedgehog/Intein (Hint) domain"/>
    <property type="match status" value="1"/>
</dbReference>
<dbReference type="AlphaFoldDB" id="A0A9N8H1Y2"/>
<dbReference type="PANTHER" id="PTHR11889">
    <property type="entry name" value="HEDGEHOG"/>
    <property type="match status" value="1"/>
</dbReference>
<dbReference type="SMART" id="SM00306">
    <property type="entry name" value="HintN"/>
    <property type="match status" value="1"/>
</dbReference>
<reference evidence="6" key="1">
    <citation type="submission" date="2020-06" db="EMBL/GenBank/DDBJ databases">
        <authorList>
            <consortium name="Plant Systems Biology data submission"/>
        </authorList>
    </citation>
    <scope>NUCLEOTIDE SEQUENCE</scope>
    <source>
        <strain evidence="6">D6</strain>
    </source>
</reference>
<dbReference type="InterPro" id="IPR001767">
    <property type="entry name" value="Hedgehog_Hint"/>
</dbReference>
<proteinExistence type="predicted"/>
<evidence type="ECO:0000313" key="6">
    <source>
        <dbReference type="EMBL" id="CAB9499043.1"/>
    </source>
</evidence>
<evidence type="ECO:0000313" key="7">
    <source>
        <dbReference type="Proteomes" id="UP001153069"/>
    </source>
</evidence>
<organism evidence="6 7">
    <name type="scientific">Seminavis robusta</name>
    <dbReference type="NCBI Taxonomy" id="568900"/>
    <lineage>
        <taxon>Eukaryota</taxon>
        <taxon>Sar</taxon>
        <taxon>Stramenopiles</taxon>
        <taxon>Ochrophyta</taxon>
        <taxon>Bacillariophyta</taxon>
        <taxon>Bacillariophyceae</taxon>
        <taxon>Bacillariophycidae</taxon>
        <taxon>Naviculales</taxon>
        <taxon>Naviculaceae</taxon>
        <taxon>Seminavis</taxon>
    </lineage>
</organism>
<feature type="transmembrane region" description="Helical" evidence="3">
    <location>
        <begin position="403"/>
        <end position="423"/>
    </location>
</feature>
<evidence type="ECO:0000256" key="1">
    <source>
        <dbReference type="ARBA" id="ARBA00022473"/>
    </source>
</evidence>
<dbReference type="Proteomes" id="UP001153069">
    <property type="component" value="Unassembled WGS sequence"/>
</dbReference>
<keyword evidence="2 4" id="KW-0732">Signal</keyword>
<feature type="transmembrane region" description="Helical" evidence="3">
    <location>
        <begin position="378"/>
        <end position="397"/>
    </location>
</feature>
<dbReference type="Pfam" id="PF01079">
    <property type="entry name" value="Hint"/>
    <property type="match status" value="1"/>
</dbReference>
<dbReference type="SUPFAM" id="SSF51294">
    <property type="entry name" value="Hedgehog/intein (Hint) domain"/>
    <property type="match status" value="1"/>
</dbReference>
<evidence type="ECO:0000256" key="2">
    <source>
        <dbReference type="ARBA" id="ARBA00022729"/>
    </source>
</evidence>